<protein>
    <submittedName>
        <fullName evidence="1">(Mediterranean fruit fly) hypothetical protein</fullName>
    </submittedName>
</protein>
<dbReference type="AlphaFoldDB" id="A0A811UQI7"/>
<feature type="non-terminal residue" evidence="1">
    <location>
        <position position="1"/>
    </location>
</feature>
<reference evidence="1" key="1">
    <citation type="submission" date="2020-11" db="EMBL/GenBank/DDBJ databases">
        <authorList>
            <person name="Whitehead M."/>
        </authorList>
    </citation>
    <scope>NUCLEOTIDE SEQUENCE</scope>
    <source>
        <strain evidence="1">EGII</strain>
    </source>
</reference>
<gene>
    <name evidence="1" type="ORF">CCAP1982_LOCUS9648</name>
</gene>
<name>A0A811UQI7_CERCA</name>
<organism evidence="1 2">
    <name type="scientific">Ceratitis capitata</name>
    <name type="common">Mediterranean fruit fly</name>
    <name type="synonym">Tephritis capitata</name>
    <dbReference type="NCBI Taxonomy" id="7213"/>
    <lineage>
        <taxon>Eukaryota</taxon>
        <taxon>Metazoa</taxon>
        <taxon>Ecdysozoa</taxon>
        <taxon>Arthropoda</taxon>
        <taxon>Hexapoda</taxon>
        <taxon>Insecta</taxon>
        <taxon>Pterygota</taxon>
        <taxon>Neoptera</taxon>
        <taxon>Endopterygota</taxon>
        <taxon>Diptera</taxon>
        <taxon>Brachycera</taxon>
        <taxon>Muscomorpha</taxon>
        <taxon>Tephritoidea</taxon>
        <taxon>Tephritidae</taxon>
        <taxon>Ceratitis</taxon>
        <taxon>Ceratitis</taxon>
    </lineage>
</organism>
<keyword evidence="2" id="KW-1185">Reference proteome</keyword>
<dbReference type="EMBL" id="CAJHJT010000023">
    <property type="protein sequence ID" value="CAD7001150.1"/>
    <property type="molecule type" value="Genomic_DNA"/>
</dbReference>
<accession>A0A811UQI7</accession>
<dbReference type="Proteomes" id="UP000606786">
    <property type="component" value="Unassembled WGS sequence"/>
</dbReference>
<comment type="caution">
    <text evidence="1">The sequence shown here is derived from an EMBL/GenBank/DDBJ whole genome shotgun (WGS) entry which is preliminary data.</text>
</comment>
<proteinExistence type="predicted"/>
<evidence type="ECO:0000313" key="2">
    <source>
        <dbReference type="Proteomes" id="UP000606786"/>
    </source>
</evidence>
<sequence length="57" mass="6362">GYMVIFLSPLTPVFPGAYLKTTKRTESFGAIFVNKHGTLALLLDRRMRVGFISTRGD</sequence>
<evidence type="ECO:0000313" key="1">
    <source>
        <dbReference type="EMBL" id="CAD7001150.1"/>
    </source>
</evidence>